<name>H2ZQX2_CIOSA</name>
<dbReference type="GeneTree" id="ENSGT00530000065205"/>
<feature type="region of interest" description="Disordered" evidence="1">
    <location>
        <begin position="407"/>
        <end position="427"/>
    </location>
</feature>
<reference evidence="2" key="3">
    <citation type="submission" date="2025-09" db="UniProtKB">
        <authorList>
            <consortium name="Ensembl"/>
        </authorList>
    </citation>
    <scope>IDENTIFICATION</scope>
</reference>
<dbReference type="AlphaFoldDB" id="H2ZQX2"/>
<dbReference type="HOGENOM" id="CLU_642437_0_0_1"/>
<accession>H2ZQX2</accession>
<evidence type="ECO:0000256" key="1">
    <source>
        <dbReference type="SAM" id="MobiDB-lite"/>
    </source>
</evidence>
<protein>
    <submittedName>
        <fullName evidence="2">Uncharacterized protein</fullName>
    </submittedName>
</protein>
<evidence type="ECO:0000313" key="3">
    <source>
        <dbReference type="Proteomes" id="UP000007875"/>
    </source>
</evidence>
<dbReference type="Proteomes" id="UP000007875">
    <property type="component" value="Unassembled WGS sequence"/>
</dbReference>
<reference evidence="3" key="1">
    <citation type="submission" date="2003-08" db="EMBL/GenBank/DDBJ databases">
        <authorList>
            <person name="Birren B."/>
            <person name="Nusbaum C."/>
            <person name="Abebe A."/>
            <person name="Abouelleil A."/>
            <person name="Adekoya E."/>
            <person name="Ait-zahra M."/>
            <person name="Allen N."/>
            <person name="Allen T."/>
            <person name="An P."/>
            <person name="Anderson M."/>
            <person name="Anderson S."/>
            <person name="Arachchi H."/>
            <person name="Armbruster J."/>
            <person name="Bachantsang P."/>
            <person name="Baldwin J."/>
            <person name="Barry A."/>
            <person name="Bayul T."/>
            <person name="Blitshsteyn B."/>
            <person name="Bloom T."/>
            <person name="Blye J."/>
            <person name="Boguslavskiy L."/>
            <person name="Borowsky M."/>
            <person name="Boukhgalter B."/>
            <person name="Brunache A."/>
            <person name="Butler J."/>
            <person name="Calixte N."/>
            <person name="Calvo S."/>
            <person name="Camarata J."/>
            <person name="Campo K."/>
            <person name="Chang J."/>
            <person name="Cheshatsang Y."/>
            <person name="Citroen M."/>
            <person name="Collymore A."/>
            <person name="Considine T."/>
            <person name="Cook A."/>
            <person name="Cooke P."/>
            <person name="Corum B."/>
            <person name="Cuomo C."/>
            <person name="David R."/>
            <person name="Dawoe T."/>
            <person name="Degray S."/>
            <person name="Dodge S."/>
            <person name="Dooley K."/>
            <person name="Dorje P."/>
            <person name="Dorjee K."/>
            <person name="Dorris L."/>
            <person name="Duffey N."/>
            <person name="Dupes A."/>
            <person name="Elkins T."/>
            <person name="Engels R."/>
            <person name="Erickson J."/>
            <person name="Farina A."/>
            <person name="Faro S."/>
            <person name="Ferreira P."/>
            <person name="Fischer H."/>
            <person name="Fitzgerald M."/>
            <person name="Foley K."/>
            <person name="Gage D."/>
            <person name="Galagan J."/>
            <person name="Gearin G."/>
            <person name="Gnerre S."/>
            <person name="Gnirke A."/>
            <person name="Goyette A."/>
            <person name="Graham J."/>
            <person name="Grandbois E."/>
            <person name="Gyaltsen K."/>
            <person name="Hafez N."/>
            <person name="Hagopian D."/>
            <person name="Hagos B."/>
            <person name="Hall J."/>
            <person name="Hatcher B."/>
            <person name="Heller A."/>
            <person name="Higgins H."/>
            <person name="Honan T."/>
            <person name="Horn A."/>
            <person name="Houde N."/>
            <person name="Hughes L."/>
            <person name="Hulme W."/>
            <person name="Husby E."/>
            <person name="Iliev I."/>
            <person name="Jaffe D."/>
            <person name="Jones C."/>
            <person name="Kamal M."/>
            <person name="Kamat A."/>
            <person name="Kamvysselis M."/>
            <person name="Karlsson E."/>
            <person name="Kells C."/>
            <person name="Kieu A."/>
            <person name="Kisner P."/>
            <person name="Kodira C."/>
            <person name="Kulbokas E."/>
            <person name="Labutti K."/>
            <person name="Lama D."/>
            <person name="Landers T."/>
            <person name="Leger J."/>
            <person name="Levine S."/>
            <person name="Lewis D."/>
            <person name="Lewis T."/>
            <person name="Lindblad-toh K."/>
            <person name="Liu X."/>
            <person name="Lokyitsang T."/>
            <person name="Lokyitsang Y."/>
            <person name="Lucien O."/>
            <person name="Lui A."/>
            <person name="Ma L.J."/>
            <person name="Mabbitt R."/>
            <person name="Macdonald J."/>
            <person name="Maclean C."/>
            <person name="Major J."/>
            <person name="Manning J."/>
            <person name="Marabella R."/>
            <person name="Maru K."/>
            <person name="Matthews C."/>
            <person name="Mauceli E."/>
            <person name="Mccarthy M."/>
            <person name="Mcdonough S."/>
            <person name="Mcghee T."/>
            <person name="Meldrim J."/>
            <person name="Meneus L."/>
            <person name="Mesirov J."/>
            <person name="Mihalev A."/>
            <person name="Mihova T."/>
            <person name="Mikkelsen T."/>
            <person name="Mlenga V."/>
            <person name="Moru K."/>
            <person name="Mozes J."/>
            <person name="Mulrain L."/>
            <person name="Munson G."/>
            <person name="Naylor J."/>
            <person name="Newes C."/>
            <person name="Nguyen C."/>
            <person name="Nguyen N."/>
            <person name="Nguyen T."/>
            <person name="Nicol R."/>
            <person name="Nielsen C."/>
            <person name="Nizzari M."/>
            <person name="Norbu C."/>
            <person name="Norbu N."/>
            <person name="O'donnell P."/>
            <person name="Okoawo O."/>
            <person name="O'leary S."/>
            <person name="Omotosho B."/>
            <person name="O'neill K."/>
            <person name="Osman S."/>
            <person name="Parker S."/>
            <person name="Perrin D."/>
            <person name="Phunkhang P."/>
            <person name="Piqani B."/>
            <person name="Purcell S."/>
            <person name="Rachupka T."/>
            <person name="Ramasamy U."/>
            <person name="Rameau R."/>
            <person name="Ray V."/>
            <person name="Raymond C."/>
            <person name="Retta R."/>
            <person name="Richardson S."/>
            <person name="Rise C."/>
            <person name="Rodriguez J."/>
            <person name="Rogers J."/>
            <person name="Rogov P."/>
            <person name="Rutman M."/>
            <person name="Schupbach R."/>
            <person name="Seaman C."/>
            <person name="Settipalli S."/>
            <person name="Sharpe T."/>
            <person name="Sheridan J."/>
            <person name="Sherpa N."/>
            <person name="Shi J."/>
            <person name="Smirnov S."/>
            <person name="Smith C."/>
            <person name="Sougnez C."/>
            <person name="Spencer B."/>
            <person name="Stalker J."/>
            <person name="Stange-thomann N."/>
            <person name="Stavropoulos S."/>
            <person name="Stetson K."/>
            <person name="Stone C."/>
            <person name="Stone S."/>
            <person name="Stubbs M."/>
            <person name="Talamas J."/>
            <person name="Tchuinga P."/>
            <person name="Tenzing P."/>
            <person name="Tesfaye S."/>
            <person name="Theodore J."/>
            <person name="Thoulutsang Y."/>
            <person name="Topham K."/>
            <person name="Towey S."/>
            <person name="Tsamla T."/>
            <person name="Tsomo N."/>
            <person name="Vallee D."/>
            <person name="Vassiliev H."/>
            <person name="Venkataraman V."/>
            <person name="Vinson J."/>
            <person name="Vo A."/>
            <person name="Wade C."/>
            <person name="Wang S."/>
            <person name="Wangchuk T."/>
            <person name="Wangdi T."/>
            <person name="Whittaker C."/>
            <person name="Wilkinson J."/>
            <person name="Wu Y."/>
            <person name="Wyman D."/>
            <person name="Yadav S."/>
            <person name="Yang S."/>
            <person name="Yang X."/>
            <person name="Yeager S."/>
            <person name="Yee E."/>
            <person name="Young G."/>
            <person name="Zainoun J."/>
            <person name="Zembeck L."/>
            <person name="Zimmer A."/>
            <person name="Zody M."/>
            <person name="Lander E."/>
        </authorList>
    </citation>
    <scope>NUCLEOTIDE SEQUENCE [LARGE SCALE GENOMIC DNA]</scope>
</reference>
<reference evidence="2" key="2">
    <citation type="submission" date="2025-08" db="UniProtKB">
        <authorList>
            <consortium name="Ensembl"/>
        </authorList>
    </citation>
    <scope>IDENTIFICATION</scope>
</reference>
<dbReference type="InParanoid" id="H2ZQX2"/>
<organism evidence="2 3">
    <name type="scientific">Ciona savignyi</name>
    <name type="common">Pacific transparent sea squirt</name>
    <dbReference type="NCBI Taxonomy" id="51511"/>
    <lineage>
        <taxon>Eukaryota</taxon>
        <taxon>Metazoa</taxon>
        <taxon>Chordata</taxon>
        <taxon>Tunicata</taxon>
        <taxon>Ascidiacea</taxon>
        <taxon>Phlebobranchia</taxon>
        <taxon>Cionidae</taxon>
        <taxon>Ciona</taxon>
    </lineage>
</organism>
<dbReference type="Ensembl" id="ENSCSAVT00000020202.1">
    <property type="protein sequence ID" value="ENSCSAVP00000019988.1"/>
    <property type="gene ID" value="ENSCSAVG00000011728.1"/>
</dbReference>
<keyword evidence="3" id="KW-1185">Reference proteome</keyword>
<sequence>MYEANWTMTNHCLQRHHRAVTSVFAREVVKTIENDVILEYKTFKKIYNVTGWNFEDCNSESCKRVLFSDANTTSQNTTNLETRNATSSVTTAIKTVSYEIRLLNCSEMAKYFEDPVTSQFKQLDPGPVKSAQGISQMHGMIVQAGGKKKYVISSMATQNTTGYKRLHQQYLKHMDLGFRMRGIPDLYGACITDQQIQLMTRFAMGQKLCNPERTIQSNYSNTDCYKLSKLEKLLEGRRDKVKPMLTFMKSMICLLARLEEKKYFLHDIHGQQFSLNPDMSVVINDMENVFRHGERNIYGGSICIEDDHCPTPSGVKWKNGTANHVVYSSCRDATANCVENKCAGFNASLHLCGIIRWVTPLVFRSMTKLKERIKLVHIMALVSNRHPRLRSSGKEACDQITEALSDYKYNPDKPSGFHVGRPNSNHR</sequence>
<proteinExistence type="predicted"/>
<evidence type="ECO:0000313" key="2">
    <source>
        <dbReference type="Ensembl" id="ENSCSAVP00000019988.1"/>
    </source>
</evidence>